<keyword evidence="3" id="KW-1185">Reference proteome</keyword>
<dbReference type="EMBL" id="CP060828">
    <property type="protein sequence ID" value="QNP74595.1"/>
    <property type="molecule type" value="Genomic_DNA"/>
</dbReference>
<sequence length="277" mass="29553">MTTYTDAILVLGATGKVGRRLVPVLQAAGRRVKAASRSGAVRFDWTEQDTWAGALEGVSAVQLLAPQDPALAEPFVRQAVDAGVRRFVALSGRGMDRVPSDAFRGMAAAEKAVQGSGVEWTVLRPNSFNQNFDEAEWRAPLRAGRLALPVGDVPEPFVDVRDIAEVTAALLTSDALQGEVYDLSGATAPTYAEAVEVIARAAERPIVYEELTPEEYRAELLDEGYPEEAVHDLDALFAVMRDGGSAAPVDTVARILGREPVPFAEYAAKAAASGAWS</sequence>
<dbReference type="PANTHER" id="PTHR43162">
    <property type="match status" value="1"/>
</dbReference>
<name>A0A7H0IP79_9ACTN</name>
<gene>
    <name evidence="2" type="ORF">IAG44_37520</name>
</gene>
<dbReference type="InterPro" id="IPR008030">
    <property type="entry name" value="NmrA-like"/>
</dbReference>
<evidence type="ECO:0000313" key="2">
    <source>
        <dbReference type="EMBL" id="QNP74595.1"/>
    </source>
</evidence>
<dbReference type="AlphaFoldDB" id="A0A7H0IP79"/>
<evidence type="ECO:0000313" key="3">
    <source>
        <dbReference type="Proteomes" id="UP000516052"/>
    </source>
</evidence>
<organism evidence="2 3">
    <name type="scientific">Streptomyces roseirectus</name>
    <dbReference type="NCBI Taxonomy" id="2768066"/>
    <lineage>
        <taxon>Bacteria</taxon>
        <taxon>Bacillati</taxon>
        <taxon>Actinomycetota</taxon>
        <taxon>Actinomycetes</taxon>
        <taxon>Kitasatosporales</taxon>
        <taxon>Streptomycetaceae</taxon>
        <taxon>Streptomyces</taxon>
    </lineage>
</organism>
<dbReference type="KEGG" id="sroi:IAG44_37520"/>
<reference evidence="2 3" key="1">
    <citation type="submission" date="2020-08" db="EMBL/GenBank/DDBJ databases">
        <title>A novel species.</title>
        <authorList>
            <person name="Gao J."/>
        </authorList>
    </citation>
    <scope>NUCLEOTIDE SEQUENCE [LARGE SCALE GENOMIC DNA]</scope>
    <source>
        <strain evidence="2 3">CRXT-G-22</strain>
    </source>
</reference>
<dbReference type="Proteomes" id="UP000516052">
    <property type="component" value="Chromosome"/>
</dbReference>
<accession>A0A7H0IP79</accession>
<dbReference type="InterPro" id="IPR051604">
    <property type="entry name" value="Ergot_Alk_Oxidoreductase"/>
</dbReference>
<dbReference type="Gene3D" id="3.90.25.10">
    <property type="entry name" value="UDP-galactose 4-epimerase, domain 1"/>
    <property type="match status" value="1"/>
</dbReference>
<dbReference type="Gene3D" id="3.40.50.720">
    <property type="entry name" value="NAD(P)-binding Rossmann-like Domain"/>
    <property type="match status" value="1"/>
</dbReference>
<dbReference type="InterPro" id="IPR036291">
    <property type="entry name" value="NAD(P)-bd_dom_sf"/>
</dbReference>
<evidence type="ECO:0000259" key="1">
    <source>
        <dbReference type="Pfam" id="PF05368"/>
    </source>
</evidence>
<dbReference type="Pfam" id="PF05368">
    <property type="entry name" value="NmrA"/>
    <property type="match status" value="1"/>
</dbReference>
<proteinExistence type="predicted"/>
<dbReference type="PANTHER" id="PTHR43162:SF1">
    <property type="entry name" value="PRESTALK A DIFFERENTIATION PROTEIN A"/>
    <property type="match status" value="1"/>
</dbReference>
<dbReference type="SUPFAM" id="SSF51735">
    <property type="entry name" value="NAD(P)-binding Rossmann-fold domains"/>
    <property type="match status" value="1"/>
</dbReference>
<protein>
    <submittedName>
        <fullName evidence="2">NAD(P)H-binding protein</fullName>
    </submittedName>
</protein>
<dbReference type="RefSeq" id="WP_187751519.1">
    <property type="nucleotide sequence ID" value="NZ_CP060828.1"/>
</dbReference>
<feature type="domain" description="NmrA-like" evidence="1">
    <location>
        <begin position="6"/>
        <end position="253"/>
    </location>
</feature>